<reference evidence="5 6" key="1">
    <citation type="journal article" date="2020" name="mSystems">
        <title>Defining Genomic and Predicted Metabolic Features of the Acetobacterium Genus.</title>
        <authorList>
            <person name="Ross D.E."/>
            <person name="Marshall C.W."/>
            <person name="Gulliver D."/>
            <person name="May H.D."/>
            <person name="Norman R.S."/>
        </authorList>
    </citation>
    <scope>NUCLEOTIDE SEQUENCE [LARGE SCALE GENOMIC DNA]</scope>
    <source>
        <strain evidence="5 6">DSM 4132</strain>
    </source>
</reference>
<keyword evidence="6" id="KW-1185">Reference proteome</keyword>
<dbReference type="EMBL" id="WJBE01000005">
    <property type="protein sequence ID" value="MBC3899385.1"/>
    <property type="molecule type" value="Genomic_DNA"/>
</dbReference>
<feature type="binding site" evidence="4">
    <location>
        <position position="89"/>
    </location>
    <ligand>
        <name>Zn(2+)</name>
        <dbReference type="ChEBI" id="CHEBI:29105"/>
    </ligand>
</feature>
<gene>
    <name evidence="4" type="primary">hypA</name>
    <name evidence="5" type="ORF">GH811_07130</name>
</gene>
<dbReference type="HAMAP" id="MF_00213">
    <property type="entry name" value="HypA_HybF"/>
    <property type="match status" value="1"/>
</dbReference>
<keyword evidence="3 4" id="KW-0862">Zinc</keyword>
<evidence type="ECO:0000256" key="3">
    <source>
        <dbReference type="ARBA" id="ARBA00022833"/>
    </source>
</evidence>
<evidence type="ECO:0000256" key="1">
    <source>
        <dbReference type="ARBA" id="ARBA00022596"/>
    </source>
</evidence>
<accession>A0ABR6YW06</accession>
<dbReference type="InterPro" id="IPR000688">
    <property type="entry name" value="HypA/HybF"/>
</dbReference>
<keyword evidence="1 4" id="KW-0533">Nickel</keyword>
<dbReference type="Pfam" id="PF01155">
    <property type="entry name" value="HypA"/>
    <property type="match status" value="1"/>
</dbReference>
<dbReference type="PANTHER" id="PTHR34535">
    <property type="entry name" value="HYDROGENASE MATURATION FACTOR HYPA"/>
    <property type="match status" value="1"/>
</dbReference>
<evidence type="ECO:0000256" key="4">
    <source>
        <dbReference type="HAMAP-Rule" id="MF_00213"/>
    </source>
</evidence>
<protein>
    <recommendedName>
        <fullName evidence="4">Hydrogenase maturation factor HypA</fullName>
    </recommendedName>
</protein>
<feature type="binding site" evidence="4">
    <location>
        <position position="2"/>
    </location>
    <ligand>
        <name>Ni(2+)</name>
        <dbReference type="ChEBI" id="CHEBI:49786"/>
    </ligand>
</feature>
<dbReference type="Proteomes" id="UP000622405">
    <property type="component" value="Unassembled WGS sequence"/>
</dbReference>
<keyword evidence="2 4" id="KW-0479">Metal-binding</keyword>
<proteinExistence type="inferred from homology"/>
<evidence type="ECO:0000313" key="6">
    <source>
        <dbReference type="Proteomes" id="UP000622405"/>
    </source>
</evidence>
<organism evidence="5 6">
    <name type="scientific">Acetobacterium malicum</name>
    <dbReference type="NCBI Taxonomy" id="52692"/>
    <lineage>
        <taxon>Bacteria</taxon>
        <taxon>Bacillati</taxon>
        <taxon>Bacillota</taxon>
        <taxon>Clostridia</taxon>
        <taxon>Eubacteriales</taxon>
        <taxon>Eubacteriaceae</taxon>
        <taxon>Acetobacterium</taxon>
    </lineage>
</organism>
<feature type="binding site" evidence="4">
    <location>
        <position position="76"/>
    </location>
    <ligand>
        <name>Zn(2+)</name>
        <dbReference type="ChEBI" id="CHEBI:29105"/>
    </ligand>
</feature>
<dbReference type="PIRSF" id="PIRSF004761">
    <property type="entry name" value="Hydrgn_mat_HypA"/>
    <property type="match status" value="1"/>
</dbReference>
<sequence>MHELGIVYEVIKIVDEFAVANDLTKVDKIILEIGQLSQTIPHFVEACYPAAVSDTPYKETKLEIIVLPAIGECQACHEIFNVVDHRKICPNCQAEDFRLISGREFNIKEVVAY</sequence>
<comment type="function">
    <text evidence="4">Involved in the maturation of [NiFe] hydrogenases. Required for nickel insertion into the metal center of the hydrogenase.</text>
</comment>
<dbReference type="Gene3D" id="3.30.2320.80">
    <property type="match status" value="1"/>
</dbReference>
<evidence type="ECO:0000256" key="2">
    <source>
        <dbReference type="ARBA" id="ARBA00022723"/>
    </source>
</evidence>
<evidence type="ECO:0000313" key="5">
    <source>
        <dbReference type="EMBL" id="MBC3899385.1"/>
    </source>
</evidence>
<feature type="binding site" evidence="4">
    <location>
        <position position="73"/>
    </location>
    <ligand>
        <name>Zn(2+)</name>
        <dbReference type="ChEBI" id="CHEBI:29105"/>
    </ligand>
</feature>
<dbReference type="RefSeq" id="WP_186893885.1">
    <property type="nucleotide sequence ID" value="NZ_WJBE01000005.1"/>
</dbReference>
<feature type="binding site" evidence="4">
    <location>
        <position position="92"/>
    </location>
    <ligand>
        <name>Zn(2+)</name>
        <dbReference type="ChEBI" id="CHEBI:29105"/>
    </ligand>
</feature>
<name>A0ABR6YW06_9FIRM</name>
<dbReference type="PANTHER" id="PTHR34535:SF3">
    <property type="entry name" value="HYDROGENASE MATURATION FACTOR HYPA"/>
    <property type="match status" value="1"/>
</dbReference>
<comment type="caution">
    <text evidence="5">The sequence shown here is derived from an EMBL/GenBank/DDBJ whole genome shotgun (WGS) entry which is preliminary data.</text>
</comment>
<comment type="similarity">
    <text evidence="4">Belongs to the HypA/HybF family.</text>
</comment>